<evidence type="ECO:0000256" key="6">
    <source>
        <dbReference type="ARBA" id="ARBA00023134"/>
    </source>
</evidence>
<sequence>MKWENTELGKLPVKSWCERVEEGALEQAANLANHPKVFRHVALMPDCHVGYGMPIGGVAAFTDAVIPNAVGVDIGCGMCAVQTGLPAAKSSNAWKR</sequence>
<dbReference type="AlphaFoldDB" id="A0A6C2UPY9"/>
<dbReference type="GO" id="GO:0003909">
    <property type="term" value="F:DNA ligase activity"/>
    <property type="evidence" value="ECO:0007669"/>
    <property type="project" value="TreeGrafter"/>
</dbReference>
<dbReference type="GO" id="GO:0030145">
    <property type="term" value="F:manganese ion binding"/>
    <property type="evidence" value="ECO:0007669"/>
    <property type="project" value="TreeGrafter"/>
</dbReference>
<dbReference type="Proteomes" id="UP000346198">
    <property type="component" value="Unassembled WGS sequence"/>
</dbReference>
<keyword evidence="11" id="KW-1185">Reference proteome</keyword>
<dbReference type="EC" id="6.5.1.8" evidence="1"/>
<evidence type="ECO:0000313" key="10">
    <source>
        <dbReference type="EMBL" id="VGO22362.1"/>
    </source>
</evidence>
<dbReference type="EMBL" id="CAAHFH010000002">
    <property type="protein sequence ID" value="VGO22362.1"/>
    <property type="molecule type" value="Genomic_DNA"/>
</dbReference>
<evidence type="ECO:0000313" key="11">
    <source>
        <dbReference type="Proteomes" id="UP000346198"/>
    </source>
</evidence>
<evidence type="ECO:0000256" key="9">
    <source>
        <dbReference type="PIRSR" id="PIRSR601233-3"/>
    </source>
</evidence>
<dbReference type="InterPro" id="IPR052915">
    <property type="entry name" value="RtcB-like"/>
</dbReference>
<keyword evidence="3 9" id="KW-0479">Metal-binding</keyword>
<dbReference type="SUPFAM" id="SSF103365">
    <property type="entry name" value="Hypothetical protein PH1602"/>
    <property type="match status" value="1"/>
</dbReference>
<comment type="catalytic activity">
    <reaction evidence="8">
        <text>a 3'-end 3'-phospho-ribonucleotide-RNA + a 5'-end dephospho-ribonucleoside-RNA + GTP = a ribonucleotidyl-ribonucleotide-RNA + GMP + diphosphate</text>
        <dbReference type="Rhea" id="RHEA:68076"/>
        <dbReference type="Rhea" id="RHEA-COMP:10463"/>
        <dbReference type="Rhea" id="RHEA-COMP:13936"/>
        <dbReference type="Rhea" id="RHEA-COMP:17355"/>
        <dbReference type="ChEBI" id="CHEBI:33019"/>
        <dbReference type="ChEBI" id="CHEBI:37565"/>
        <dbReference type="ChEBI" id="CHEBI:58115"/>
        <dbReference type="ChEBI" id="CHEBI:83062"/>
        <dbReference type="ChEBI" id="CHEBI:138284"/>
        <dbReference type="ChEBI" id="CHEBI:173118"/>
        <dbReference type="EC" id="6.5.1.8"/>
    </reaction>
</comment>
<keyword evidence="6" id="KW-0342">GTP-binding</keyword>
<dbReference type="GO" id="GO:0006281">
    <property type="term" value="P:DNA repair"/>
    <property type="evidence" value="ECO:0007669"/>
    <property type="project" value="TreeGrafter"/>
</dbReference>
<dbReference type="GO" id="GO:0042245">
    <property type="term" value="P:RNA repair"/>
    <property type="evidence" value="ECO:0007669"/>
    <property type="project" value="UniProtKB-KW"/>
</dbReference>
<dbReference type="GO" id="GO:0170057">
    <property type="term" value="F:RNA ligase (GTP) activity"/>
    <property type="evidence" value="ECO:0007669"/>
    <property type="project" value="UniProtKB-EC"/>
</dbReference>
<dbReference type="InterPro" id="IPR036025">
    <property type="entry name" value="RtcB-like_sf"/>
</dbReference>
<evidence type="ECO:0000256" key="1">
    <source>
        <dbReference type="ARBA" id="ARBA00012726"/>
    </source>
</evidence>
<organism evidence="10 11">
    <name type="scientific">Pontiella sulfatireligans</name>
    <dbReference type="NCBI Taxonomy" id="2750658"/>
    <lineage>
        <taxon>Bacteria</taxon>
        <taxon>Pseudomonadati</taxon>
        <taxon>Kiritimatiellota</taxon>
        <taxon>Kiritimatiellia</taxon>
        <taxon>Kiritimatiellales</taxon>
        <taxon>Pontiellaceae</taxon>
        <taxon>Pontiella</taxon>
    </lineage>
</organism>
<evidence type="ECO:0000256" key="4">
    <source>
        <dbReference type="ARBA" id="ARBA00022741"/>
    </source>
</evidence>
<dbReference type="GO" id="GO:0005525">
    <property type="term" value="F:GTP binding"/>
    <property type="evidence" value="ECO:0007669"/>
    <property type="project" value="UniProtKB-KW"/>
</dbReference>
<accession>A0A6C2UPY9</accession>
<dbReference type="InterPro" id="IPR001233">
    <property type="entry name" value="RtcB"/>
</dbReference>
<reference evidence="10 11" key="1">
    <citation type="submission" date="2019-04" db="EMBL/GenBank/DDBJ databases">
        <authorList>
            <person name="Van Vliet M D."/>
        </authorList>
    </citation>
    <scope>NUCLEOTIDE SEQUENCE [LARGE SCALE GENOMIC DNA]</scope>
    <source>
        <strain evidence="10 11">F21</strain>
    </source>
</reference>
<evidence type="ECO:0000256" key="8">
    <source>
        <dbReference type="ARBA" id="ARBA00047746"/>
    </source>
</evidence>
<gene>
    <name evidence="10" type="primary">rtcB_1</name>
    <name evidence="10" type="ORF">SCARR_04445</name>
</gene>
<dbReference type="Pfam" id="PF01139">
    <property type="entry name" value="RtcB"/>
    <property type="match status" value="1"/>
</dbReference>
<dbReference type="RefSeq" id="WP_222846394.1">
    <property type="nucleotide sequence ID" value="NZ_CAAHFH010000002.1"/>
</dbReference>
<dbReference type="Gene3D" id="3.90.1860.10">
    <property type="entry name" value="tRNA-splicing ligase RtcB"/>
    <property type="match status" value="1"/>
</dbReference>
<evidence type="ECO:0000256" key="3">
    <source>
        <dbReference type="ARBA" id="ARBA00022723"/>
    </source>
</evidence>
<comment type="cofactor">
    <cofactor evidence="9">
        <name>Mn(2+)</name>
        <dbReference type="ChEBI" id="CHEBI:29035"/>
    </cofactor>
    <text evidence="9">Binds 2 manganese ions per subunit.</text>
</comment>
<feature type="binding site" evidence="9">
    <location>
        <position position="73"/>
    </location>
    <ligand>
        <name>Mn(2+)</name>
        <dbReference type="ChEBI" id="CHEBI:29035"/>
        <label>1</label>
    </ligand>
</feature>
<dbReference type="PANTHER" id="PTHR43749:SF2">
    <property type="entry name" value="RNA-SPLICING LIGASE RTCB"/>
    <property type="match status" value="1"/>
</dbReference>
<protein>
    <recommendedName>
        <fullName evidence="1">3'-phosphate/5'-hydroxy nucleic acid ligase</fullName>
        <ecNumber evidence="1">6.5.1.8</ecNumber>
    </recommendedName>
</protein>
<dbReference type="GO" id="GO:0006396">
    <property type="term" value="P:RNA processing"/>
    <property type="evidence" value="ECO:0007669"/>
    <property type="project" value="InterPro"/>
</dbReference>
<evidence type="ECO:0000256" key="2">
    <source>
        <dbReference type="ARBA" id="ARBA00022598"/>
    </source>
</evidence>
<name>A0A6C2UPY9_9BACT</name>
<keyword evidence="7 9" id="KW-0464">Manganese</keyword>
<evidence type="ECO:0000256" key="7">
    <source>
        <dbReference type="ARBA" id="ARBA00023211"/>
    </source>
</evidence>
<proteinExistence type="predicted"/>
<evidence type="ECO:0000256" key="5">
    <source>
        <dbReference type="ARBA" id="ARBA00022800"/>
    </source>
</evidence>
<keyword evidence="5" id="KW-0692">RNA repair</keyword>
<dbReference type="PANTHER" id="PTHR43749">
    <property type="entry name" value="RNA-SPLICING LIGASE RTCB"/>
    <property type="match status" value="1"/>
</dbReference>
<keyword evidence="4" id="KW-0547">Nucleotide-binding</keyword>
<keyword evidence="2 10" id="KW-0436">Ligase</keyword>